<evidence type="ECO:0000313" key="2">
    <source>
        <dbReference type="EMBL" id="KKL71148.1"/>
    </source>
</evidence>
<name>A0A0F9EAQ6_9ZZZZ</name>
<gene>
    <name evidence="2" type="ORF">LCGC14_2097770</name>
</gene>
<organism evidence="2">
    <name type="scientific">marine sediment metagenome</name>
    <dbReference type="NCBI Taxonomy" id="412755"/>
    <lineage>
        <taxon>unclassified sequences</taxon>
        <taxon>metagenomes</taxon>
        <taxon>ecological metagenomes</taxon>
    </lineage>
</organism>
<keyword evidence="1" id="KW-0812">Transmembrane</keyword>
<keyword evidence="1" id="KW-1133">Transmembrane helix</keyword>
<reference evidence="2" key="1">
    <citation type="journal article" date="2015" name="Nature">
        <title>Complex archaea that bridge the gap between prokaryotes and eukaryotes.</title>
        <authorList>
            <person name="Spang A."/>
            <person name="Saw J.H."/>
            <person name="Jorgensen S.L."/>
            <person name="Zaremba-Niedzwiedzka K."/>
            <person name="Martijn J."/>
            <person name="Lind A.E."/>
            <person name="van Eijk R."/>
            <person name="Schleper C."/>
            <person name="Guy L."/>
            <person name="Ettema T.J."/>
        </authorList>
    </citation>
    <scope>NUCLEOTIDE SEQUENCE</scope>
</reference>
<accession>A0A0F9EAQ6</accession>
<sequence>MEDSTKVMLGAVISIFILIMFLIINVTYYNNYIQEQDRWDIRFSYIKEIHNITEYHYSFNVTYHEEEGYFTLSED</sequence>
<dbReference type="EMBL" id="LAZR01025674">
    <property type="protein sequence ID" value="KKL71148.1"/>
    <property type="molecule type" value="Genomic_DNA"/>
</dbReference>
<protein>
    <submittedName>
        <fullName evidence="2">Uncharacterized protein</fullName>
    </submittedName>
</protein>
<feature type="transmembrane region" description="Helical" evidence="1">
    <location>
        <begin position="7"/>
        <end position="29"/>
    </location>
</feature>
<keyword evidence="1" id="KW-0472">Membrane</keyword>
<evidence type="ECO:0000256" key="1">
    <source>
        <dbReference type="SAM" id="Phobius"/>
    </source>
</evidence>
<proteinExistence type="predicted"/>
<comment type="caution">
    <text evidence="2">The sequence shown here is derived from an EMBL/GenBank/DDBJ whole genome shotgun (WGS) entry which is preliminary data.</text>
</comment>
<dbReference type="AlphaFoldDB" id="A0A0F9EAQ6"/>